<dbReference type="InterPro" id="IPR024425">
    <property type="entry name" value="LiaF-like_C"/>
</dbReference>
<evidence type="ECO:0008006" key="7">
    <source>
        <dbReference type="Google" id="ProtNLM"/>
    </source>
</evidence>
<sequence length="341" mass="38440">MNSSRVGRLTGGLVLIAVGILFFLNMMGWITISIRQLFATFWPVLLIFSGLMSLIFRHSKQRGEEFGGIILLCVGTIFLLRNLDMTPFSTGQMFQFMIPVVLVYAGIQMIFSRKSKDAGSDFGSRYNSRYGSDYDSDYGSKYESDYSAGAPNSDDNWQEEGKSWSEKKRAFERKMKEWEQHSSASPHSESSAHDPYHQAAGRPGDMEYHYVNNYTKTQHKSGFIGDFYIGKDYWELTPMNISSFIGDTFIDLTKASIPAGETKITVSAFIGDVKIIVPADLDIEIKVTASSFIGDMKVLDRHEDGMMRSMSMQTPYYQEGIKKIKLNVSMFIGDVVVKKIG</sequence>
<keyword evidence="2" id="KW-1133">Transmembrane helix</keyword>
<feature type="domain" description="LiaF transmembrane" evidence="4">
    <location>
        <begin position="11"/>
        <end position="116"/>
    </location>
</feature>
<dbReference type="Pfam" id="PF09922">
    <property type="entry name" value="LiaF-like_C"/>
    <property type="match status" value="1"/>
</dbReference>
<organism evidence="5 6">
    <name type="scientific">Paenibacillus lutrae</name>
    <dbReference type="NCBI Taxonomy" id="2078573"/>
    <lineage>
        <taxon>Bacteria</taxon>
        <taxon>Bacillati</taxon>
        <taxon>Bacillota</taxon>
        <taxon>Bacilli</taxon>
        <taxon>Bacillales</taxon>
        <taxon>Paenibacillaceae</taxon>
        <taxon>Paenibacillus</taxon>
    </lineage>
</organism>
<evidence type="ECO:0000259" key="4">
    <source>
        <dbReference type="Pfam" id="PF22570"/>
    </source>
</evidence>
<gene>
    <name evidence="5" type="ORF">EDM21_05585</name>
</gene>
<keyword evidence="2" id="KW-0812">Transmembrane</keyword>
<evidence type="ECO:0000313" key="5">
    <source>
        <dbReference type="EMBL" id="MVO98998.1"/>
    </source>
</evidence>
<feature type="transmembrane region" description="Helical" evidence="2">
    <location>
        <begin position="63"/>
        <end position="81"/>
    </location>
</feature>
<feature type="transmembrane region" description="Helical" evidence="2">
    <location>
        <begin position="38"/>
        <end position="56"/>
    </location>
</feature>
<dbReference type="RefSeq" id="WP_157333613.1">
    <property type="nucleotide sequence ID" value="NZ_RHLK01000002.1"/>
</dbReference>
<evidence type="ECO:0000256" key="1">
    <source>
        <dbReference type="SAM" id="MobiDB-lite"/>
    </source>
</evidence>
<protein>
    <recommendedName>
        <fullName evidence="7">Cell wall-active antibiotics response protein</fullName>
    </recommendedName>
</protein>
<evidence type="ECO:0000256" key="2">
    <source>
        <dbReference type="SAM" id="Phobius"/>
    </source>
</evidence>
<keyword evidence="2" id="KW-0472">Membrane</keyword>
<feature type="transmembrane region" description="Helical" evidence="2">
    <location>
        <begin position="93"/>
        <end position="111"/>
    </location>
</feature>
<feature type="domain" description="Cell wall-active antibiotics response LiaF-like C-terminal" evidence="3">
    <location>
        <begin position="223"/>
        <end position="337"/>
    </location>
</feature>
<dbReference type="Pfam" id="PF22570">
    <property type="entry name" value="LiaF-TM"/>
    <property type="match status" value="1"/>
</dbReference>
<dbReference type="EMBL" id="RHLK01000002">
    <property type="protein sequence ID" value="MVO98998.1"/>
    <property type="molecule type" value="Genomic_DNA"/>
</dbReference>
<name>A0A7X3FGF0_9BACL</name>
<feature type="region of interest" description="Disordered" evidence="1">
    <location>
        <begin position="176"/>
        <end position="199"/>
    </location>
</feature>
<dbReference type="InterPro" id="IPR054331">
    <property type="entry name" value="LiaF_TM"/>
</dbReference>
<dbReference type="AlphaFoldDB" id="A0A7X3FGF0"/>
<dbReference type="NCBIfam" id="NF040535">
    <property type="entry name" value="LiaF_C_term"/>
    <property type="match status" value="1"/>
</dbReference>
<evidence type="ECO:0000313" key="6">
    <source>
        <dbReference type="Proteomes" id="UP000490800"/>
    </source>
</evidence>
<dbReference type="InterPro" id="IPR047793">
    <property type="entry name" value="LiaF_C"/>
</dbReference>
<keyword evidence="6" id="KW-1185">Reference proteome</keyword>
<reference evidence="5 6" key="1">
    <citation type="journal article" date="2019" name="Microorganisms">
        <title>Paenibacillus lutrae sp. nov., A Chitinolytic Species Isolated from A River Otter in Castril Natural Park, Granada, Spain.</title>
        <authorList>
            <person name="Rodriguez M."/>
            <person name="Reina J.C."/>
            <person name="Bejar V."/>
            <person name="Llamas I."/>
        </authorList>
    </citation>
    <scope>NUCLEOTIDE SEQUENCE [LARGE SCALE GENOMIC DNA]</scope>
    <source>
        <strain evidence="5 6">N10</strain>
    </source>
</reference>
<accession>A0A7X3FGF0</accession>
<feature type="transmembrane region" description="Helical" evidence="2">
    <location>
        <begin position="12"/>
        <end position="32"/>
    </location>
</feature>
<evidence type="ECO:0000259" key="3">
    <source>
        <dbReference type="Pfam" id="PF09922"/>
    </source>
</evidence>
<dbReference type="OrthoDB" id="2351415at2"/>
<dbReference type="Proteomes" id="UP000490800">
    <property type="component" value="Unassembled WGS sequence"/>
</dbReference>
<proteinExistence type="predicted"/>
<comment type="caution">
    <text evidence="5">The sequence shown here is derived from an EMBL/GenBank/DDBJ whole genome shotgun (WGS) entry which is preliminary data.</text>
</comment>